<protein>
    <submittedName>
        <fullName evidence="3">DUF3784 domain-containing protein</fullName>
    </submittedName>
</protein>
<keyword evidence="1" id="KW-0472">Membrane</keyword>
<dbReference type="InterPro" id="IPR027783">
    <property type="entry name" value="Bacterial_PH-related"/>
</dbReference>
<reference evidence="3 4" key="1">
    <citation type="submission" date="2019-08" db="EMBL/GenBank/DDBJ databases">
        <title>Bacillus genomes from the desert of Cuatro Cienegas, Coahuila.</title>
        <authorList>
            <person name="Olmedo-Alvarez G."/>
        </authorList>
    </citation>
    <scope>NUCLEOTIDE SEQUENCE [LARGE SCALE GENOMIC DNA]</scope>
    <source>
        <strain evidence="3 4">CH28_1T</strain>
    </source>
</reference>
<feature type="transmembrane region" description="Helical" evidence="1">
    <location>
        <begin position="82"/>
        <end position="99"/>
    </location>
</feature>
<comment type="caution">
    <text evidence="3">The sequence shown here is derived from an EMBL/GenBank/DDBJ whole genome shotgun (WGS) entry which is preliminary data.</text>
</comment>
<dbReference type="Proteomes" id="UP000322524">
    <property type="component" value="Unassembled WGS sequence"/>
</dbReference>
<proteinExistence type="predicted"/>
<dbReference type="AlphaFoldDB" id="A0A5D4SQZ7"/>
<dbReference type="RefSeq" id="WP_148989666.1">
    <property type="nucleotide sequence ID" value="NZ_VTEV01000008.1"/>
</dbReference>
<keyword evidence="1" id="KW-0812">Transmembrane</keyword>
<evidence type="ECO:0000313" key="4">
    <source>
        <dbReference type="Proteomes" id="UP000322524"/>
    </source>
</evidence>
<feature type="transmembrane region" description="Helical" evidence="1">
    <location>
        <begin position="111"/>
        <end position="133"/>
    </location>
</feature>
<keyword evidence="1" id="KW-1133">Transmembrane helix</keyword>
<name>A0A5D4SQZ7_9BACI</name>
<feature type="transmembrane region" description="Helical" evidence="1">
    <location>
        <begin position="56"/>
        <end position="76"/>
    </location>
</feature>
<organism evidence="3 4">
    <name type="scientific">Sutcliffiella horikoshii</name>
    <dbReference type="NCBI Taxonomy" id="79883"/>
    <lineage>
        <taxon>Bacteria</taxon>
        <taxon>Bacillati</taxon>
        <taxon>Bacillota</taxon>
        <taxon>Bacilli</taxon>
        <taxon>Bacillales</taxon>
        <taxon>Bacillaceae</taxon>
        <taxon>Sutcliffiella</taxon>
    </lineage>
</organism>
<evidence type="ECO:0000259" key="2">
    <source>
        <dbReference type="Pfam" id="PF10882"/>
    </source>
</evidence>
<feature type="domain" description="Bacterial Pleckstrin homology" evidence="2">
    <location>
        <begin position="138"/>
        <end position="233"/>
    </location>
</feature>
<dbReference type="Pfam" id="PF10882">
    <property type="entry name" value="bPH_5"/>
    <property type="match status" value="1"/>
</dbReference>
<dbReference type="Pfam" id="PF12650">
    <property type="entry name" value="DUF3784"/>
    <property type="match status" value="1"/>
</dbReference>
<evidence type="ECO:0000313" key="3">
    <source>
        <dbReference type="EMBL" id="TYS64562.1"/>
    </source>
</evidence>
<dbReference type="EMBL" id="VTEV01000008">
    <property type="protein sequence ID" value="TYS64562.1"/>
    <property type="molecule type" value="Genomic_DNA"/>
</dbReference>
<dbReference type="InterPro" id="IPR017259">
    <property type="entry name" value="UCP037672"/>
</dbReference>
<accession>A0A5D4SQZ7</accession>
<sequence length="243" mass="27882">MFILFFIQLMVVLVFLLIGWAIVKKEAYGLISSFHSRPKEEQEELLHNGYPQKTGMLLILTAFVLLILLPLIFTPFSYALEIQIGVMVIMLLGGFIYLSKFEVSQKRKKSYIISISVAVVTFGILFGVFYLGFQEAEMTLKENSFEISGVYGDQWEYEEITKVELLEEMPEVLIRTNGYGMQSISKGHFKVKGFGSSLLFINKDHSPYLLIKTADDTIFLNSKDAEKTKDWYHQLVEQLDKAE</sequence>
<dbReference type="OrthoDB" id="2082701at2"/>
<evidence type="ECO:0000256" key="1">
    <source>
        <dbReference type="SAM" id="Phobius"/>
    </source>
</evidence>
<gene>
    <name evidence="3" type="ORF">FZC76_18560</name>
</gene>
<feature type="transmembrane region" description="Helical" evidence="1">
    <location>
        <begin position="6"/>
        <end position="23"/>
    </location>
</feature>